<sequence>MLVSQRAHTQEWINGSGQLLWTHGPSATGKTLISSLVLDHIRSQKLINRHSTRQLVAQLPEVPSETLKLVENYSRFPALEKGNSGGLWNLITAPFSSTFIIFVGVDASETALKDMLTGLAGDDVQHGEDDDLKAYILHDTAPQSDRQDAPEMAEIADKNMLDVVLRLIAGLEEIGHHPTTFAIADILPALGVLKDSDCYTAADVEAVCRGFISLHAQTPEIRIRRPLLQNYLREDPQGNANETMLQALMCYLSQEDFQAGAYLSSVGLKQRFQTHPFLPLAARMVPVYTSELCQPQKVVGAFLRFASHRCSIGSCLQAAEAWPFRDGVTYEELETVGERWTYFLRGYGPLHIAAHIVGGWLFVETLLQQGADTEARTENGQTTLHIAAAIEDESKTVRALLEMEPMRPRSMMGKKTPLTIASSRGTWNRSCYHAAVPFIYSSLSLRLTTGKQLERTVEEIFHHPLRRQCLSYARQLNLGGQIFRLPNSPEDEENISRLEIEYWDGLATQETDICSAAELEPTYKDIFTNDGDEQESYESATSAFWAPLATLITHLQHLVVLNYSCVNQFPPCLLEALHMHHPACKLNLDTFRFHSLQRPETDPFERDLIRSPCLHGLTVRYVRSLSEDDIQEDYNEEAVIETVQLAPHLKQLRFQQCSHLITEESEARRSDPKAKRWNGFVPPIPAGGVREKATLTCLTTSGTKVGMDSQTLDEWDRRTDLSTLQSLNLNYVSRTDVLSKATELGCFRSLKKLAIHLAIPCSTAQDRLPAEMFFNSLPPLKTLRLFGLINMPLLQTILKRHGPSLRELRIHPRAVMHTFFNVVKSMVLTATEISWIGESCPHVEQLDLIMNRSKGDRRETACYEALGKFPALKEVYIHLFYSMEPLRSVENLDGPLDEYDRLSYNDACGNKSAINAPVLGAPLRPHEWCTAHIRDALINAAIDTKLARAIWETIVSCPSHREILQRLILHPHVFCADVSYSIEEKVTHMARRLQVDWKGYGNEVDITEIGREIRERRDKEQRRLEREMLEKWGTLQGARLADRTIMSRIWPEQSDTQDWRDAWSSLPLAD</sequence>
<evidence type="ECO:0000256" key="2">
    <source>
        <dbReference type="PROSITE-ProRule" id="PRU00023"/>
    </source>
</evidence>
<dbReference type="Gene3D" id="3.80.10.10">
    <property type="entry name" value="Ribonuclease Inhibitor"/>
    <property type="match status" value="1"/>
</dbReference>
<feature type="repeat" description="ANK" evidence="2">
    <location>
        <begin position="345"/>
        <end position="378"/>
    </location>
</feature>
<dbReference type="Pfam" id="PF24883">
    <property type="entry name" value="NPHP3_N"/>
    <property type="match status" value="1"/>
</dbReference>
<dbReference type="SUPFAM" id="SSF48403">
    <property type="entry name" value="Ankyrin repeat"/>
    <property type="match status" value="1"/>
</dbReference>
<feature type="domain" description="Nephrocystin 3-like N-terminal" evidence="3">
    <location>
        <begin position="5"/>
        <end position="45"/>
    </location>
</feature>
<evidence type="ECO:0000313" key="4">
    <source>
        <dbReference type="EMBL" id="KAA8645166.1"/>
    </source>
</evidence>
<dbReference type="OrthoDB" id="4807664at2759"/>
<dbReference type="VEuPathDB" id="FungiDB:EYZ11_006689"/>
<dbReference type="RefSeq" id="XP_033424527.1">
    <property type="nucleotide sequence ID" value="XM_033573975.1"/>
</dbReference>
<reference evidence="4 5" key="1">
    <citation type="submission" date="2019-08" db="EMBL/GenBank/DDBJ databases">
        <title>The genome sequence of a newly discovered highly antifungal drug resistant Aspergillus species, Aspergillus tanneri NIH 1004.</title>
        <authorList>
            <person name="Mounaud S."/>
            <person name="Singh I."/>
            <person name="Joardar V."/>
            <person name="Pakala S."/>
            <person name="Pakala S."/>
            <person name="Venepally P."/>
            <person name="Chung J.K."/>
            <person name="Losada L."/>
            <person name="Nierman W.C."/>
        </authorList>
    </citation>
    <scope>NUCLEOTIDE SEQUENCE [LARGE SCALE GENOMIC DNA]</scope>
    <source>
        <strain evidence="4 5">NIH1004</strain>
    </source>
</reference>
<organism evidence="4 5">
    <name type="scientific">Aspergillus tanneri</name>
    <dbReference type="NCBI Taxonomy" id="1220188"/>
    <lineage>
        <taxon>Eukaryota</taxon>
        <taxon>Fungi</taxon>
        <taxon>Dikarya</taxon>
        <taxon>Ascomycota</taxon>
        <taxon>Pezizomycotina</taxon>
        <taxon>Eurotiomycetes</taxon>
        <taxon>Eurotiomycetidae</taxon>
        <taxon>Eurotiales</taxon>
        <taxon>Aspergillaceae</taxon>
        <taxon>Aspergillus</taxon>
        <taxon>Aspergillus subgen. Circumdati</taxon>
    </lineage>
</organism>
<dbReference type="AlphaFoldDB" id="A0A5M9MH94"/>
<protein>
    <recommendedName>
        <fullName evidence="3">Nephrocystin 3-like N-terminal domain-containing protein</fullName>
    </recommendedName>
</protein>
<dbReference type="SUPFAM" id="SSF52047">
    <property type="entry name" value="RNI-like"/>
    <property type="match status" value="1"/>
</dbReference>
<dbReference type="EMBL" id="QUQM01000006">
    <property type="protein sequence ID" value="KAA8645166.1"/>
    <property type="molecule type" value="Genomic_DNA"/>
</dbReference>
<dbReference type="InterPro" id="IPR002110">
    <property type="entry name" value="Ankyrin_rpt"/>
</dbReference>
<keyword evidence="2" id="KW-0040">ANK repeat</keyword>
<name>A0A5M9MH94_9EURO</name>
<dbReference type="GeneID" id="54332085"/>
<dbReference type="Pfam" id="PF12796">
    <property type="entry name" value="Ank_2"/>
    <property type="match status" value="1"/>
</dbReference>
<evidence type="ECO:0000256" key="1">
    <source>
        <dbReference type="ARBA" id="ARBA00022737"/>
    </source>
</evidence>
<accession>A0A5M9MH94</accession>
<dbReference type="Gene3D" id="1.25.40.20">
    <property type="entry name" value="Ankyrin repeat-containing domain"/>
    <property type="match status" value="1"/>
</dbReference>
<comment type="caution">
    <text evidence="4">The sequence shown here is derived from an EMBL/GenBank/DDBJ whole genome shotgun (WGS) entry which is preliminary data.</text>
</comment>
<evidence type="ECO:0000259" key="3">
    <source>
        <dbReference type="Pfam" id="PF24883"/>
    </source>
</evidence>
<evidence type="ECO:0000313" key="5">
    <source>
        <dbReference type="Proteomes" id="UP000324241"/>
    </source>
</evidence>
<proteinExistence type="predicted"/>
<keyword evidence="1" id="KW-0677">Repeat</keyword>
<dbReference type="Proteomes" id="UP000324241">
    <property type="component" value="Unassembled WGS sequence"/>
</dbReference>
<dbReference type="InterPro" id="IPR036770">
    <property type="entry name" value="Ankyrin_rpt-contain_sf"/>
</dbReference>
<dbReference type="PROSITE" id="PS50088">
    <property type="entry name" value="ANK_REPEAT"/>
    <property type="match status" value="1"/>
</dbReference>
<gene>
    <name evidence="4" type="ORF">ATNIH1004_009383</name>
</gene>
<dbReference type="InterPro" id="IPR032675">
    <property type="entry name" value="LRR_dom_sf"/>
</dbReference>
<dbReference type="InterPro" id="IPR056884">
    <property type="entry name" value="NPHP3-like_N"/>
</dbReference>